<evidence type="ECO:0000256" key="1">
    <source>
        <dbReference type="ARBA" id="ARBA00007734"/>
    </source>
</evidence>
<evidence type="ECO:0000313" key="4">
    <source>
        <dbReference type="Proteomes" id="UP000245133"/>
    </source>
</evidence>
<dbReference type="Pfam" id="PF01464">
    <property type="entry name" value="SLT"/>
    <property type="match status" value="1"/>
</dbReference>
<dbReference type="AlphaFoldDB" id="A0A2P2E184"/>
<dbReference type="PANTHER" id="PTHR37423">
    <property type="entry name" value="SOLUBLE LYTIC MUREIN TRANSGLYCOSYLASE-RELATED"/>
    <property type="match status" value="1"/>
</dbReference>
<evidence type="ECO:0000313" key="3">
    <source>
        <dbReference type="EMBL" id="GBF50632.1"/>
    </source>
</evidence>
<comment type="caution">
    <text evidence="3">The sequence shown here is derived from an EMBL/GenBank/DDBJ whole genome shotgun (WGS) entry which is preliminary data.</text>
</comment>
<reference evidence="3 4" key="1">
    <citation type="submission" date="2018-02" db="EMBL/GenBank/DDBJ databases">
        <title>Novel Leptospira species isolated from soil and water in Japan.</title>
        <authorList>
            <person name="Nakao R."/>
            <person name="Masuzawa T."/>
        </authorList>
    </citation>
    <scope>NUCLEOTIDE SEQUENCE [LARGE SCALE GENOMIC DNA]</scope>
    <source>
        <strain evidence="3 4">YH101</strain>
    </source>
</reference>
<feature type="domain" description="Transglycosylase SLT" evidence="2">
    <location>
        <begin position="91"/>
        <end position="190"/>
    </location>
</feature>
<accession>A0A2P2E184</accession>
<sequence>MKEMRNITKTCIQSLFLFSLLGLALFESYGKPSVESDRAAQIREVDQIASYIGKQRYGLSRSEKEELAKAVYEASFLLKFPRGAKFAEESKIDSVAFLLGVIQTESQFKRTAKSKKGALGYMQLMPDTAKWLAKNKSIPYKNAKDLFDTRTNLKLGVLYLNDLMEETGSPADALLAYNAGLSGFRKWGGLASYPKSIALHYHSWKEFKQSRVSYDALALLKQE</sequence>
<dbReference type="InterPro" id="IPR023346">
    <property type="entry name" value="Lysozyme-like_dom_sf"/>
</dbReference>
<dbReference type="Proteomes" id="UP000245133">
    <property type="component" value="Unassembled WGS sequence"/>
</dbReference>
<dbReference type="EMBL" id="BFBB01000005">
    <property type="protein sequence ID" value="GBF50632.1"/>
    <property type="molecule type" value="Genomic_DNA"/>
</dbReference>
<evidence type="ECO:0000259" key="2">
    <source>
        <dbReference type="Pfam" id="PF01464"/>
    </source>
</evidence>
<dbReference type="Gene3D" id="1.10.530.10">
    <property type="match status" value="1"/>
</dbReference>
<organism evidence="3 4">
    <name type="scientific">Leptospira ryugenii</name>
    <dbReference type="NCBI Taxonomy" id="1917863"/>
    <lineage>
        <taxon>Bacteria</taxon>
        <taxon>Pseudomonadati</taxon>
        <taxon>Spirochaetota</taxon>
        <taxon>Spirochaetia</taxon>
        <taxon>Leptospirales</taxon>
        <taxon>Leptospiraceae</taxon>
        <taxon>Leptospira</taxon>
    </lineage>
</organism>
<gene>
    <name evidence="3" type="ORF">LPTSP4_21580</name>
</gene>
<protein>
    <submittedName>
        <fullName evidence="3">Putative transglycosylase</fullName>
    </submittedName>
</protein>
<comment type="similarity">
    <text evidence="1">Belongs to the transglycosylase Slt family.</text>
</comment>
<keyword evidence="4" id="KW-1185">Reference proteome</keyword>
<dbReference type="InterPro" id="IPR008258">
    <property type="entry name" value="Transglycosylase_SLT_dom_1"/>
</dbReference>
<name>A0A2P2E184_9LEPT</name>
<dbReference type="PANTHER" id="PTHR37423:SF2">
    <property type="entry name" value="MEMBRANE-BOUND LYTIC MUREIN TRANSGLYCOSYLASE C"/>
    <property type="match status" value="1"/>
</dbReference>
<proteinExistence type="inferred from homology"/>
<dbReference type="SUPFAM" id="SSF53955">
    <property type="entry name" value="Lysozyme-like"/>
    <property type="match status" value="1"/>
</dbReference>